<organism evidence="9 10">
    <name type="scientific">Hypsizygus marmoreus</name>
    <name type="common">White beech mushroom</name>
    <name type="synonym">Agaricus marmoreus</name>
    <dbReference type="NCBI Taxonomy" id="39966"/>
    <lineage>
        <taxon>Eukaryota</taxon>
        <taxon>Fungi</taxon>
        <taxon>Dikarya</taxon>
        <taxon>Basidiomycota</taxon>
        <taxon>Agaricomycotina</taxon>
        <taxon>Agaricomycetes</taxon>
        <taxon>Agaricomycetidae</taxon>
        <taxon>Agaricales</taxon>
        <taxon>Tricholomatineae</taxon>
        <taxon>Lyophyllaceae</taxon>
        <taxon>Hypsizygus</taxon>
    </lineage>
</organism>
<dbReference type="InterPro" id="IPR019519">
    <property type="entry name" value="Elp5"/>
</dbReference>
<dbReference type="GO" id="GO:0033588">
    <property type="term" value="C:elongator holoenzyme complex"/>
    <property type="evidence" value="ECO:0007669"/>
    <property type="project" value="InterPro"/>
</dbReference>
<dbReference type="GO" id="GO:0005634">
    <property type="term" value="C:nucleus"/>
    <property type="evidence" value="ECO:0007669"/>
    <property type="project" value="UniProtKB-SubCell"/>
</dbReference>
<evidence type="ECO:0000256" key="3">
    <source>
        <dbReference type="ARBA" id="ARBA00005043"/>
    </source>
</evidence>
<evidence type="ECO:0000256" key="2">
    <source>
        <dbReference type="ARBA" id="ARBA00004496"/>
    </source>
</evidence>
<evidence type="ECO:0000313" key="9">
    <source>
        <dbReference type="EMBL" id="RDB29589.1"/>
    </source>
</evidence>
<keyword evidence="6" id="KW-0963">Cytoplasm</keyword>
<accession>A0A369K4M0</accession>
<dbReference type="GO" id="GO:0000049">
    <property type="term" value="F:tRNA binding"/>
    <property type="evidence" value="ECO:0007669"/>
    <property type="project" value="TreeGrafter"/>
</dbReference>
<dbReference type="GO" id="GO:0005829">
    <property type="term" value="C:cytosol"/>
    <property type="evidence" value="ECO:0007669"/>
    <property type="project" value="TreeGrafter"/>
</dbReference>
<keyword evidence="7" id="KW-0819">tRNA processing</keyword>
<comment type="caution">
    <text evidence="9">The sequence shown here is derived from an EMBL/GenBank/DDBJ whole genome shotgun (WGS) entry which is preliminary data.</text>
</comment>
<evidence type="ECO:0000256" key="5">
    <source>
        <dbReference type="ARBA" id="ARBA00020264"/>
    </source>
</evidence>
<gene>
    <name evidence="9" type="ORF">Hypma_015473</name>
</gene>
<protein>
    <recommendedName>
        <fullName evidence="5">Elongator complex protein 5</fullName>
    </recommendedName>
</protein>
<dbReference type="STRING" id="39966.A0A369K4M0"/>
<dbReference type="InParanoid" id="A0A369K4M0"/>
<reference evidence="9" key="1">
    <citation type="submission" date="2018-04" db="EMBL/GenBank/DDBJ databases">
        <title>Whole genome sequencing of Hypsizygus marmoreus.</title>
        <authorList>
            <person name="Choi I.-G."/>
            <person name="Min B."/>
            <person name="Kim J.-G."/>
            <person name="Kim S."/>
            <person name="Oh Y.-L."/>
            <person name="Kong W.-S."/>
            <person name="Park H."/>
            <person name="Jeong J."/>
            <person name="Song E.-S."/>
        </authorList>
    </citation>
    <scope>NUCLEOTIDE SEQUENCE [LARGE SCALE GENOMIC DNA]</scope>
    <source>
        <strain evidence="9">51987-8</strain>
    </source>
</reference>
<evidence type="ECO:0000256" key="7">
    <source>
        <dbReference type="ARBA" id="ARBA00022694"/>
    </source>
</evidence>
<dbReference type="GO" id="GO:0002098">
    <property type="term" value="P:tRNA wobble uridine modification"/>
    <property type="evidence" value="ECO:0007669"/>
    <property type="project" value="InterPro"/>
</dbReference>
<proteinExistence type="inferred from homology"/>
<dbReference type="Gene3D" id="3.40.50.300">
    <property type="entry name" value="P-loop containing nucleotide triphosphate hydrolases"/>
    <property type="match status" value="1"/>
</dbReference>
<dbReference type="Proteomes" id="UP000076154">
    <property type="component" value="Unassembled WGS sequence"/>
</dbReference>
<evidence type="ECO:0000256" key="8">
    <source>
        <dbReference type="ARBA" id="ARBA00023242"/>
    </source>
</evidence>
<dbReference type="PANTHER" id="PTHR15641">
    <property type="entry name" value="ELONGATOR COMPLEX PROTEIN 5"/>
    <property type="match status" value="1"/>
</dbReference>
<dbReference type="PANTHER" id="PTHR15641:SF1">
    <property type="entry name" value="ELONGATOR COMPLEX PROTEIN 5"/>
    <property type="match status" value="1"/>
</dbReference>
<sequence length="359" mass="39179">MSLLSKTIQGSSSSQPPLLLLQSSIAQSTIPLIRQILSHNLKRDDGAKPPGHILLFCFVYSPLDLLNGVSPHPNYLEVHDWTDNVPGYTDDWFDPRNAILSLVQSAPAGPIHVIIDSVDTLSSDVGPTSETYKVLREVLALVHSRPSPSRLVLNTLKPSNIIPLLTQPAFSPSLVQLIAHPPVLLAHLAKDYLTPPPPASPEAKFWAAFIPLSERGHDIDRLVFGADGEGSGGATEMVVEVLVRWSENFGKKRGVERVLEGWSSAVPNGVCELTRLESLKTFWTAKTTEQLTPDPTQLASFNLSLTSSQQESRAQVPLPYAHEGNLLVRQTLTTTAAILYDPDSADDIDDDDPDEDLDI</sequence>
<evidence type="ECO:0000256" key="4">
    <source>
        <dbReference type="ARBA" id="ARBA00009567"/>
    </source>
</evidence>
<keyword evidence="8" id="KW-0539">Nucleus</keyword>
<dbReference type="Pfam" id="PF10483">
    <property type="entry name" value="Elong_Iki1"/>
    <property type="match status" value="1"/>
</dbReference>
<comment type="similarity">
    <text evidence="4">Belongs to the ELP5 family.</text>
</comment>
<dbReference type="UniPathway" id="UPA00988"/>
<name>A0A369K4M0_HYPMA</name>
<comment type="subcellular location">
    <subcellularLocation>
        <location evidence="2">Cytoplasm</location>
    </subcellularLocation>
    <subcellularLocation>
        <location evidence="1">Nucleus</location>
    </subcellularLocation>
</comment>
<dbReference type="InterPro" id="IPR027417">
    <property type="entry name" value="P-loop_NTPase"/>
</dbReference>
<comment type="pathway">
    <text evidence="3">tRNA modification; 5-methoxycarbonylmethyl-2-thiouridine-tRNA biosynthesis.</text>
</comment>
<dbReference type="OrthoDB" id="166907at2759"/>
<dbReference type="EMBL" id="LUEZ02000010">
    <property type="protein sequence ID" value="RDB29589.1"/>
    <property type="molecule type" value="Genomic_DNA"/>
</dbReference>
<dbReference type="AlphaFoldDB" id="A0A369K4M0"/>
<keyword evidence="10" id="KW-1185">Reference proteome</keyword>
<evidence type="ECO:0000313" key="10">
    <source>
        <dbReference type="Proteomes" id="UP000076154"/>
    </source>
</evidence>
<evidence type="ECO:0000256" key="1">
    <source>
        <dbReference type="ARBA" id="ARBA00004123"/>
    </source>
</evidence>
<evidence type="ECO:0000256" key="6">
    <source>
        <dbReference type="ARBA" id="ARBA00022490"/>
    </source>
</evidence>